<keyword evidence="3 5" id="KW-1133">Transmembrane helix</keyword>
<dbReference type="CDD" id="cd07042">
    <property type="entry name" value="STAS_SulP_like_sulfate_transporter"/>
    <property type="match status" value="1"/>
</dbReference>
<evidence type="ECO:0000256" key="3">
    <source>
        <dbReference type="ARBA" id="ARBA00022989"/>
    </source>
</evidence>
<dbReference type="GO" id="GO:0034618">
    <property type="term" value="F:arginine binding"/>
    <property type="evidence" value="ECO:0007669"/>
    <property type="project" value="EnsemblFungi"/>
</dbReference>
<dbReference type="STRING" id="683960.A0A1E3P767"/>
<evidence type="ECO:0000313" key="8">
    <source>
        <dbReference type="Proteomes" id="UP000094112"/>
    </source>
</evidence>
<feature type="transmembrane region" description="Helical" evidence="5">
    <location>
        <begin position="269"/>
        <end position="292"/>
    </location>
</feature>
<feature type="transmembrane region" description="Helical" evidence="5">
    <location>
        <begin position="102"/>
        <end position="124"/>
    </location>
</feature>
<organism evidence="7 8">
    <name type="scientific">Wickerhamomyces anomalus (strain ATCC 58044 / CBS 1984 / NCYC 433 / NRRL Y-366-8)</name>
    <name type="common">Yeast</name>
    <name type="synonym">Hansenula anomala</name>
    <dbReference type="NCBI Taxonomy" id="683960"/>
    <lineage>
        <taxon>Eukaryota</taxon>
        <taxon>Fungi</taxon>
        <taxon>Dikarya</taxon>
        <taxon>Ascomycota</taxon>
        <taxon>Saccharomycotina</taxon>
        <taxon>Saccharomycetes</taxon>
        <taxon>Phaffomycetales</taxon>
        <taxon>Wickerhamomycetaceae</taxon>
        <taxon>Wickerhamomyces</taxon>
    </lineage>
</organism>
<dbReference type="GO" id="GO:0034490">
    <property type="term" value="P:basic amino acid transmembrane import into vacuole"/>
    <property type="evidence" value="ECO:0007669"/>
    <property type="project" value="EnsemblFungi"/>
</dbReference>
<dbReference type="Pfam" id="PF00916">
    <property type="entry name" value="Sulfate_transp"/>
    <property type="match status" value="1"/>
</dbReference>
<proteinExistence type="predicted"/>
<dbReference type="Gene3D" id="3.30.750.24">
    <property type="entry name" value="STAS domain"/>
    <property type="match status" value="1"/>
</dbReference>
<feature type="transmembrane region" description="Helical" evidence="5">
    <location>
        <begin position="181"/>
        <end position="201"/>
    </location>
</feature>
<keyword evidence="2 5" id="KW-0812">Transmembrane</keyword>
<dbReference type="Proteomes" id="UP000094112">
    <property type="component" value="Unassembled WGS sequence"/>
</dbReference>
<dbReference type="OrthoDB" id="409725at2759"/>
<name>A0A1E3P767_WICAA</name>
<dbReference type="InterPro" id="IPR052706">
    <property type="entry name" value="Membrane-Transporter-like"/>
</dbReference>
<feature type="transmembrane region" description="Helical" evidence="5">
    <location>
        <begin position="42"/>
        <end position="61"/>
    </location>
</feature>
<keyword evidence="8" id="KW-1185">Reference proteome</keyword>
<comment type="subcellular location">
    <subcellularLocation>
        <location evidence="1">Membrane</location>
        <topology evidence="1">Multi-pass membrane protein</topology>
    </subcellularLocation>
</comment>
<dbReference type="PANTHER" id="PTHR43310">
    <property type="entry name" value="SULFATE TRANSPORTER YBAR-RELATED"/>
    <property type="match status" value="1"/>
</dbReference>
<dbReference type="RefSeq" id="XP_019039914.1">
    <property type="nucleotide sequence ID" value="XM_019181524.1"/>
</dbReference>
<dbReference type="Pfam" id="PF01740">
    <property type="entry name" value="STAS"/>
    <property type="match status" value="1"/>
</dbReference>
<accession>A0A1E3P767</accession>
<sequence>MKPLKLIGYLPSVILGLLLNILDGLSYGMIIFPIGEKVFSHLGSAGLSMFYVSCIVSQLVYSLGGSAFGAGIGSEMIEVTPFFHGMALSIMHEIGEDQPDKIISTTITTYAISSMITGLIFLMLGKFKLGQLVGFFPRHILIGCIGGVGYFLVITGIEISSRLGAFEYNWGYLSTLLQGENLIKTITPILLTAGLVVLQHYNHNSLILPSYFIAVFVLTHILIILIPSWDLPSSRKHGYMFSSGSNGESSTNEAWYEFYKLYNFKIVEWWIIVKQVPSMLALTFFGILHVPINVPALAVSTKQDNVDVDRELIAHGVSNLLSGAIGSIQNYLVYTNSLLFIRAGADSRIAGIMLAIATFLILIIGPVVIGFIPVCVVGSLIFLLGYELLKEAVWDTWSKVSTVEYLTIVVIVLTMGVYDFVIGILVGIIIASFHFLYENTKIPIIYSQYTGEVARSTVIRHPLQKQFLSKIGKQIYVLKLQSFLFFGTIGKIEKTVRDLFEEENLHKNPIRYLILDFKNVLNVDFSAAEGLNRIKNFIIEQNAYMIISIGDKDNILTSLKNVGLFDHENEAMISKLQVFQDLNASLEWCENEFLTKFKQYQKYKKVEASMSIPTSSSEDNQHLQVNKYAALPINTPRNTNFIKEAQQYIKKESSIIHKPLRSTSTSTNVELQEPLPLLLFSLQGLSNKDESYWKKLVPFFEKRIINADEELHIAPTESFFVLMESGVLTVTYYINSSANIYETLLPRTIIGRFNDDVVRKDRYKSVLKAKANTTIWVLNDTKLNNLKQNKIELYNELLLIVVKLNDERFENITGYTLIST</sequence>
<dbReference type="GeneID" id="30198770"/>
<feature type="transmembrane region" description="Helical" evidence="5">
    <location>
        <begin position="6"/>
        <end position="30"/>
    </location>
</feature>
<dbReference type="GO" id="GO:0015174">
    <property type="term" value="F:basic amino acid transmembrane transporter activity"/>
    <property type="evidence" value="ECO:0007669"/>
    <property type="project" value="EnsemblFungi"/>
</dbReference>
<feature type="transmembrane region" description="Helical" evidence="5">
    <location>
        <begin position="136"/>
        <end position="160"/>
    </location>
</feature>
<evidence type="ECO:0000256" key="1">
    <source>
        <dbReference type="ARBA" id="ARBA00004141"/>
    </source>
</evidence>
<dbReference type="SUPFAM" id="SSF52091">
    <property type="entry name" value="SpoIIaa-like"/>
    <property type="match status" value="1"/>
</dbReference>
<evidence type="ECO:0000256" key="4">
    <source>
        <dbReference type="ARBA" id="ARBA00023136"/>
    </source>
</evidence>
<feature type="transmembrane region" description="Helical" evidence="5">
    <location>
        <begin position="354"/>
        <end position="385"/>
    </location>
</feature>
<dbReference type="EMBL" id="KV454209">
    <property type="protein sequence ID" value="ODQ60707.1"/>
    <property type="molecule type" value="Genomic_DNA"/>
</dbReference>
<evidence type="ECO:0000313" key="7">
    <source>
        <dbReference type="EMBL" id="ODQ60707.1"/>
    </source>
</evidence>
<keyword evidence="4 5" id="KW-0472">Membrane</keyword>
<feature type="domain" description="STAS" evidence="6">
    <location>
        <begin position="475"/>
        <end position="589"/>
    </location>
</feature>
<dbReference type="PANTHER" id="PTHR43310:SF4">
    <property type="entry name" value="AFR304WP"/>
    <property type="match status" value="1"/>
</dbReference>
<feature type="transmembrane region" description="Helical" evidence="5">
    <location>
        <begin position="312"/>
        <end position="333"/>
    </location>
</feature>
<dbReference type="PROSITE" id="PS50801">
    <property type="entry name" value="STAS"/>
    <property type="match status" value="1"/>
</dbReference>
<dbReference type="AlphaFoldDB" id="A0A1E3P767"/>
<evidence type="ECO:0000256" key="5">
    <source>
        <dbReference type="SAM" id="Phobius"/>
    </source>
</evidence>
<evidence type="ECO:0000256" key="2">
    <source>
        <dbReference type="ARBA" id="ARBA00022692"/>
    </source>
</evidence>
<gene>
    <name evidence="7" type="ORF">WICANDRAFT_28666</name>
</gene>
<dbReference type="InterPro" id="IPR002645">
    <property type="entry name" value="STAS_dom"/>
</dbReference>
<feature type="transmembrane region" description="Helical" evidence="5">
    <location>
        <begin position="207"/>
        <end position="226"/>
    </location>
</feature>
<protein>
    <recommendedName>
        <fullName evidence="6">STAS domain-containing protein</fullName>
    </recommendedName>
</protein>
<feature type="transmembrane region" description="Helical" evidence="5">
    <location>
        <begin position="405"/>
        <end position="437"/>
    </location>
</feature>
<dbReference type="InterPro" id="IPR011547">
    <property type="entry name" value="SLC26A/SulP_dom"/>
</dbReference>
<dbReference type="GO" id="GO:0000329">
    <property type="term" value="C:fungal-type vacuole membrane"/>
    <property type="evidence" value="ECO:0007669"/>
    <property type="project" value="EnsemblFungi"/>
</dbReference>
<dbReference type="InterPro" id="IPR036513">
    <property type="entry name" value="STAS_dom_sf"/>
</dbReference>
<reference evidence="7 8" key="1">
    <citation type="journal article" date="2016" name="Proc. Natl. Acad. Sci. U.S.A.">
        <title>Comparative genomics of biotechnologically important yeasts.</title>
        <authorList>
            <person name="Riley R."/>
            <person name="Haridas S."/>
            <person name="Wolfe K.H."/>
            <person name="Lopes M.R."/>
            <person name="Hittinger C.T."/>
            <person name="Goeker M."/>
            <person name="Salamov A.A."/>
            <person name="Wisecaver J.H."/>
            <person name="Long T.M."/>
            <person name="Calvey C.H."/>
            <person name="Aerts A.L."/>
            <person name="Barry K.W."/>
            <person name="Choi C."/>
            <person name="Clum A."/>
            <person name="Coughlan A.Y."/>
            <person name="Deshpande S."/>
            <person name="Douglass A.P."/>
            <person name="Hanson S.J."/>
            <person name="Klenk H.-P."/>
            <person name="LaButti K.M."/>
            <person name="Lapidus A."/>
            <person name="Lindquist E.A."/>
            <person name="Lipzen A.M."/>
            <person name="Meier-Kolthoff J.P."/>
            <person name="Ohm R.A."/>
            <person name="Otillar R.P."/>
            <person name="Pangilinan J.L."/>
            <person name="Peng Y."/>
            <person name="Rokas A."/>
            <person name="Rosa C.A."/>
            <person name="Scheuner C."/>
            <person name="Sibirny A.A."/>
            <person name="Slot J.C."/>
            <person name="Stielow J.B."/>
            <person name="Sun H."/>
            <person name="Kurtzman C.P."/>
            <person name="Blackwell M."/>
            <person name="Grigoriev I.V."/>
            <person name="Jeffries T.W."/>
        </authorList>
    </citation>
    <scope>NUCLEOTIDE SEQUENCE [LARGE SCALE GENOMIC DNA]</scope>
    <source>
        <strain evidence="8">ATCC 58044 / CBS 1984 / NCYC 433 / NRRL Y-366-8</strain>
    </source>
</reference>
<evidence type="ECO:0000259" key="6">
    <source>
        <dbReference type="PROSITE" id="PS50801"/>
    </source>
</evidence>